<feature type="domain" description="Apple" evidence="2">
    <location>
        <begin position="534"/>
        <end position="598"/>
    </location>
</feature>
<accession>A0ABN9XFF3</accession>
<evidence type="ECO:0000256" key="1">
    <source>
        <dbReference type="SAM" id="MobiDB-lite"/>
    </source>
</evidence>
<feature type="region of interest" description="Disordered" evidence="1">
    <location>
        <begin position="124"/>
        <end position="155"/>
    </location>
</feature>
<feature type="compositionally biased region" description="Low complexity" evidence="1">
    <location>
        <begin position="136"/>
        <end position="155"/>
    </location>
</feature>
<organism evidence="3 4">
    <name type="scientific">Prorocentrum cordatum</name>
    <dbReference type="NCBI Taxonomy" id="2364126"/>
    <lineage>
        <taxon>Eukaryota</taxon>
        <taxon>Sar</taxon>
        <taxon>Alveolata</taxon>
        <taxon>Dinophyceae</taxon>
        <taxon>Prorocentrales</taxon>
        <taxon>Prorocentraceae</taxon>
        <taxon>Prorocentrum</taxon>
    </lineage>
</organism>
<dbReference type="PROSITE" id="PS50948">
    <property type="entry name" value="PAN"/>
    <property type="match status" value="1"/>
</dbReference>
<sequence>MGCAFAEDEDGCDKEKHRCFWGWGDAGSRACQEKCSGLQTDGACNRLDHCMWSEDACKPGCFSYGQDSCPIDQCMWDAGQCKPACWSMTDAESCKNVSMENGCIWQGGQCITDPGAVRSSIETLPSSSERVSRTEASATTPISSTTPSITTVSTTTPTSSRAVHIELVVSVSCSDDLAWVDEVDCEHTSVYLYSRGSPGSGSEQVSCRVPQLPHCARMEILPDATEVVAAYLHHLKARRARLAEPGTPPGALVFLPGDAKWADGLLGAAEYARGWAAAGVGFAPLSFAACSREGLQAQGSEASMGLVCNLFSFLTGVEGSRNWVAGLENQFFVSFRREGEVPTWLYDHLLDVMSDADGGQWRAPAMERLWGPLFGCWAPFPHSLGLLRGAYPECKDDCDGGPSCGPNRPLVQRGAAPRQGTREWVQSMLAPADHALSACTGRARLFSEGYAAHEEVSGWPCELLFQEGGPSAGPGVCAVGFLVELTEIGSVGPPNTSRDVGGGHHQPSRRRAEGAGLDADLTPHFWHIGLGKACSNGHDIRLGSSSTEGSIQKCGKACLMYSECAGFSWEEARRNCTLLTGTCERGGDELVQLYAKRTALAPLEVVLAGYCRDDFDWIRKVDCAAAVVFLYTKCDSEDPLQNIPARLPPCFQLEVLSNVGREGGTFFYHLHLHRERFASSPNASGALVFLQGEVEWRRGPLDVLEFASQWASAGFGFVPLAWAGPGDRGPFLNQECGRSCWVSRTRQLQNLFEFFSRQSEAQSWIAGFRGQMLVSKRRASRVPAWVLKYSLELLASEETSRSWYGMAFERLWNVVFGCWAPNLKTTQPLALTDFPACLDDCDANGSGGDPGPANASECGPDRPVAWEGLPAPMGQQEWIGAMLRRRTAAPMRSAPRPGALASLRSEGHTKAGLLPWHCDPLIPGLDIPKGHGVCAFRR</sequence>
<feature type="region of interest" description="Disordered" evidence="1">
    <location>
        <begin position="492"/>
        <end position="512"/>
    </location>
</feature>
<dbReference type="PANTHER" id="PTHR37490">
    <property type="entry name" value="EXPRESSED PROTEIN"/>
    <property type="match status" value="1"/>
</dbReference>
<dbReference type="InterPro" id="IPR003609">
    <property type="entry name" value="Pan_app"/>
</dbReference>
<proteinExistence type="predicted"/>
<dbReference type="EMBL" id="CAUYUJ010020466">
    <property type="protein sequence ID" value="CAK0898391.1"/>
    <property type="molecule type" value="Genomic_DNA"/>
</dbReference>
<evidence type="ECO:0000259" key="2">
    <source>
        <dbReference type="PROSITE" id="PS50948"/>
    </source>
</evidence>
<evidence type="ECO:0000313" key="4">
    <source>
        <dbReference type="Proteomes" id="UP001189429"/>
    </source>
</evidence>
<protein>
    <recommendedName>
        <fullName evidence="2">Apple domain-containing protein</fullName>
    </recommendedName>
</protein>
<name>A0ABN9XFF3_9DINO</name>
<keyword evidence="4" id="KW-1185">Reference proteome</keyword>
<comment type="caution">
    <text evidence="3">The sequence shown here is derived from an EMBL/GenBank/DDBJ whole genome shotgun (WGS) entry which is preliminary data.</text>
</comment>
<reference evidence="3" key="1">
    <citation type="submission" date="2023-10" db="EMBL/GenBank/DDBJ databases">
        <authorList>
            <person name="Chen Y."/>
            <person name="Shah S."/>
            <person name="Dougan E. K."/>
            <person name="Thang M."/>
            <person name="Chan C."/>
        </authorList>
    </citation>
    <scope>NUCLEOTIDE SEQUENCE [LARGE SCALE GENOMIC DNA]</scope>
</reference>
<evidence type="ECO:0000313" key="3">
    <source>
        <dbReference type="EMBL" id="CAK0898391.1"/>
    </source>
</evidence>
<gene>
    <name evidence="3" type="ORF">PCOR1329_LOCUS76261</name>
</gene>
<dbReference type="PANTHER" id="PTHR37490:SF1">
    <property type="entry name" value="GLYCOSYLTRANSFERASE 2-LIKE DOMAIN-CONTAINING PROTEIN"/>
    <property type="match status" value="1"/>
</dbReference>
<dbReference type="Proteomes" id="UP001189429">
    <property type="component" value="Unassembled WGS sequence"/>
</dbReference>